<evidence type="ECO:0000313" key="1">
    <source>
        <dbReference type="EMBL" id="GKT29095.1"/>
    </source>
</evidence>
<accession>A0ABQ5K9B9</accession>
<evidence type="ECO:0000313" key="2">
    <source>
        <dbReference type="Proteomes" id="UP001057375"/>
    </source>
</evidence>
<gene>
    <name evidence="1" type="ORF">ADUPG1_005151</name>
</gene>
<reference evidence="1" key="1">
    <citation type="submission" date="2022-03" db="EMBL/GenBank/DDBJ databases">
        <title>Draft genome sequence of Aduncisulcus paluster, a free-living microaerophilic Fornicata.</title>
        <authorList>
            <person name="Yuyama I."/>
            <person name="Kume K."/>
            <person name="Tamura T."/>
            <person name="Inagaki Y."/>
            <person name="Hashimoto T."/>
        </authorList>
    </citation>
    <scope>NUCLEOTIDE SEQUENCE</scope>
    <source>
        <strain evidence="1">NY0171</strain>
    </source>
</reference>
<keyword evidence="2" id="KW-1185">Reference proteome</keyword>
<dbReference type="Proteomes" id="UP001057375">
    <property type="component" value="Unassembled WGS sequence"/>
</dbReference>
<sequence>MNLKTLSALAVVTSLATASSALAQ</sequence>
<protein>
    <submittedName>
        <fullName evidence="1">Uncharacterized protein</fullName>
    </submittedName>
</protein>
<dbReference type="EMBL" id="BQXS01008142">
    <property type="protein sequence ID" value="GKT29095.1"/>
    <property type="molecule type" value="Genomic_DNA"/>
</dbReference>
<organism evidence="1 2">
    <name type="scientific">Aduncisulcus paluster</name>
    <dbReference type="NCBI Taxonomy" id="2918883"/>
    <lineage>
        <taxon>Eukaryota</taxon>
        <taxon>Metamonada</taxon>
        <taxon>Carpediemonas-like organisms</taxon>
        <taxon>Aduncisulcus</taxon>
    </lineage>
</organism>
<proteinExistence type="predicted"/>
<name>A0ABQ5K9B9_9EUKA</name>
<comment type="caution">
    <text evidence="1">The sequence shown here is derived from an EMBL/GenBank/DDBJ whole genome shotgun (WGS) entry which is preliminary data.</text>
</comment>
<feature type="non-terminal residue" evidence="1">
    <location>
        <position position="24"/>
    </location>
</feature>